<evidence type="ECO:0000313" key="5">
    <source>
        <dbReference type="Proteomes" id="UP000663860"/>
    </source>
</evidence>
<evidence type="ECO:0000313" key="1">
    <source>
        <dbReference type="EMBL" id="CAF0976444.1"/>
    </source>
</evidence>
<reference evidence="1" key="1">
    <citation type="submission" date="2021-02" db="EMBL/GenBank/DDBJ databases">
        <authorList>
            <person name="Nowell W R."/>
        </authorList>
    </citation>
    <scope>NUCLEOTIDE SEQUENCE</scope>
</reference>
<organism evidence="1 5">
    <name type="scientific">Adineta steineri</name>
    <dbReference type="NCBI Taxonomy" id="433720"/>
    <lineage>
        <taxon>Eukaryota</taxon>
        <taxon>Metazoa</taxon>
        <taxon>Spiralia</taxon>
        <taxon>Gnathifera</taxon>
        <taxon>Rotifera</taxon>
        <taxon>Eurotatoria</taxon>
        <taxon>Bdelloidea</taxon>
        <taxon>Adinetida</taxon>
        <taxon>Adinetidae</taxon>
        <taxon>Adineta</taxon>
    </lineage>
</organism>
<accession>A0A814F4D8</accession>
<protein>
    <submittedName>
        <fullName evidence="1">Uncharacterized protein</fullName>
    </submittedName>
</protein>
<dbReference type="OrthoDB" id="10027514at2759"/>
<evidence type="ECO:0000313" key="4">
    <source>
        <dbReference type="EMBL" id="CAF4122316.1"/>
    </source>
</evidence>
<evidence type="ECO:0000313" key="3">
    <source>
        <dbReference type="EMBL" id="CAF4038629.1"/>
    </source>
</evidence>
<dbReference type="Proteomes" id="UP000663881">
    <property type="component" value="Unassembled WGS sequence"/>
</dbReference>
<dbReference type="EMBL" id="CAJOBB010003405">
    <property type="protein sequence ID" value="CAF4038629.1"/>
    <property type="molecule type" value="Genomic_DNA"/>
</dbReference>
<dbReference type="EMBL" id="CAJOAY010005863">
    <property type="protein sequence ID" value="CAF4122316.1"/>
    <property type="molecule type" value="Genomic_DNA"/>
</dbReference>
<dbReference type="EMBL" id="CAJNOE010000146">
    <property type="protein sequence ID" value="CAF0976444.1"/>
    <property type="molecule type" value="Genomic_DNA"/>
</dbReference>
<dbReference type="AlphaFoldDB" id="A0A814F4D8"/>
<gene>
    <name evidence="1" type="ORF">IZO911_LOCUS16331</name>
    <name evidence="3" type="ORF">KXQ929_LOCUS30765</name>
    <name evidence="4" type="ORF">OKA104_LOCUS36798</name>
    <name evidence="2" type="ORF">VCS650_LOCUS16425</name>
</gene>
<comment type="caution">
    <text evidence="1">The sequence shown here is derived from an EMBL/GenBank/DDBJ whole genome shotgun (WGS) entry which is preliminary data.</text>
</comment>
<dbReference type="Proteomes" id="UP000663868">
    <property type="component" value="Unassembled WGS sequence"/>
</dbReference>
<sequence>MDSSQRPTTPASIRGRNLAGCDMMIDSCGPNGGCCDEHDDCYEINKCTAFSWVAGVPGTACSNCNWNVMKCAVTRNPGMSSCCSDNTCGQDETQLER</sequence>
<dbReference type="Proteomes" id="UP000663860">
    <property type="component" value="Unassembled WGS sequence"/>
</dbReference>
<dbReference type="Proteomes" id="UP000663891">
    <property type="component" value="Unassembled WGS sequence"/>
</dbReference>
<evidence type="ECO:0000313" key="2">
    <source>
        <dbReference type="EMBL" id="CAF1032756.1"/>
    </source>
</evidence>
<proteinExistence type="predicted"/>
<dbReference type="EMBL" id="CAJNON010000147">
    <property type="protein sequence ID" value="CAF1032756.1"/>
    <property type="molecule type" value="Genomic_DNA"/>
</dbReference>
<name>A0A814F4D8_9BILA</name>